<keyword evidence="3" id="KW-0010">Activator</keyword>
<dbReference type="Gene3D" id="1.10.1660.10">
    <property type="match status" value="1"/>
</dbReference>
<dbReference type="Pfam" id="PF13411">
    <property type="entry name" value="MerR_1"/>
    <property type="match status" value="1"/>
</dbReference>
<accession>H3SF34</accession>
<gene>
    <name evidence="7" type="ORF">PDENDC454_10695</name>
</gene>
<keyword evidence="1" id="KW-0805">Transcription regulation</keyword>
<dbReference type="SMART" id="SM00422">
    <property type="entry name" value="HTH_MERR"/>
    <property type="match status" value="1"/>
</dbReference>
<keyword evidence="5" id="KW-0175">Coiled coil</keyword>
<dbReference type="Proteomes" id="UP000003900">
    <property type="component" value="Unassembled WGS sequence"/>
</dbReference>
<organism evidence="7 8">
    <name type="scientific">Paenibacillus dendritiformis C454</name>
    <dbReference type="NCBI Taxonomy" id="1131935"/>
    <lineage>
        <taxon>Bacteria</taxon>
        <taxon>Bacillati</taxon>
        <taxon>Bacillota</taxon>
        <taxon>Bacilli</taxon>
        <taxon>Bacillales</taxon>
        <taxon>Paenibacillaceae</taxon>
        <taxon>Paenibacillus</taxon>
    </lineage>
</organism>
<dbReference type="InterPro" id="IPR047057">
    <property type="entry name" value="MerR_fam"/>
</dbReference>
<protein>
    <submittedName>
        <fullName evidence="7">Transcriptional regulator SkgA, mercury resistance</fullName>
    </submittedName>
</protein>
<dbReference type="EMBL" id="AHKH01000022">
    <property type="protein sequence ID" value="EHQ62353.1"/>
    <property type="molecule type" value="Genomic_DNA"/>
</dbReference>
<evidence type="ECO:0000256" key="5">
    <source>
        <dbReference type="SAM" id="Coils"/>
    </source>
</evidence>
<dbReference type="CDD" id="cd01106">
    <property type="entry name" value="HTH_TipAL-Mta"/>
    <property type="match status" value="1"/>
</dbReference>
<dbReference type="SUPFAM" id="SSF46955">
    <property type="entry name" value="Putative DNA-binding domain"/>
    <property type="match status" value="1"/>
</dbReference>
<dbReference type="InterPro" id="IPR000551">
    <property type="entry name" value="MerR-type_HTH_dom"/>
</dbReference>
<evidence type="ECO:0000259" key="6">
    <source>
        <dbReference type="PROSITE" id="PS50937"/>
    </source>
</evidence>
<evidence type="ECO:0000256" key="3">
    <source>
        <dbReference type="ARBA" id="ARBA00023159"/>
    </source>
</evidence>
<keyword evidence="4" id="KW-0804">Transcription</keyword>
<dbReference type="PRINTS" id="PR00040">
    <property type="entry name" value="HTHMERR"/>
</dbReference>
<dbReference type="GO" id="GO:0003700">
    <property type="term" value="F:DNA-binding transcription factor activity"/>
    <property type="evidence" value="ECO:0007669"/>
    <property type="project" value="InterPro"/>
</dbReference>
<dbReference type="PATRIC" id="fig|1131935.3.peg.2194"/>
<proteinExistence type="predicted"/>
<dbReference type="PANTHER" id="PTHR30204:SF90">
    <property type="entry name" value="HTH-TYPE TRANSCRIPTIONAL ACTIVATOR MTA"/>
    <property type="match status" value="1"/>
</dbReference>
<keyword evidence="2" id="KW-0238">DNA-binding</keyword>
<dbReference type="Pfam" id="PF07739">
    <property type="entry name" value="TipAS"/>
    <property type="match status" value="1"/>
</dbReference>
<name>H3SF34_9BACL</name>
<evidence type="ECO:0000313" key="8">
    <source>
        <dbReference type="Proteomes" id="UP000003900"/>
    </source>
</evidence>
<evidence type="ECO:0000256" key="2">
    <source>
        <dbReference type="ARBA" id="ARBA00023125"/>
    </source>
</evidence>
<dbReference type="InterPro" id="IPR036244">
    <property type="entry name" value="TipA-like_antibiotic-bd"/>
</dbReference>
<dbReference type="GO" id="GO:0003677">
    <property type="term" value="F:DNA binding"/>
    <property type="evidence" value="ECO:0007669"/>
    <property type="project" value="UniProtKB-KW"/>
</dbReference>
<evidence type="ECO:0000256" key="4">
    <source>
        <dbReference type="ARBA" id="ARBA00023163"/>
    </source>
</evidence>
<dbReference type="SUPFAM" id="SSF89082">
    <property type="entry name" value="Antibiotic binding domain of TipA-like multidrug resistance regulators"/>
    <property type="match status" value="1"/>
</dbReference>
<evidence type="ECO:0000313" key="7">
    <source>
        <dbReference type="EMBL" id="EHQ62353.1"/>
    </source>
</evidence>
<dbReference type="STRING" id="1131935.PDENDC454_10695"/>
<dbReference type="Gene3D" id="1.10.490.50">
    <property type="entry name" value="Antibiotic binding domain of TipA-like multidrug resistance regulators"/>
    <property type="match status" value="1"/>
</dbReference>
<sequence length="266" mass="31554">MNSKRRHEGGDESMAYTVNEVSKLSGVTIRTLRYYDQIGLLKPAYVGENGYRYYEDDQLRQLQHILFFRELDLPLTDIQGLMQSDTFDQRAALQQHRQLLTERIERLQRLVATLDRTMDDTKGEQVMNAEQWFDGFDRSKQEKYVEELKERYGAGAARHIRESEARTNAWSRSDWQEVQQESERIHERIASLIREGFPPESDPIQEVIAEHFQWVSRFYTPTREVYAGLGELYVDHADFRKLYDRFHPALAETLRDAMRIYAERHL</sequence>
<evidence type="ECO:0000256" key="1">
    <source>
        <dbReference type="ARBA" id="ARBA00023015"/>
    </source>
</evidence>
<dbReference type="InterPro" id="IPR012925">
    <property type="entry name" value="TipAS_dom"/>
</dbReference>
<keyword evidence="8" id="KW-1185">Reference proteome</keyword>
<dbReference type="InterPro" id="IPR009061">
    <property type="entry name" value="DNA-bd_dom_put_sf"/>
</dbReference>
<dbReference type="PROSITE" id="PS50937">
    <property type="entry name" value="HTH_MERR_2"/>
    <property type="match status" value="1"/>
</dbReference>
<feature type="domain" description="HTH merR-type" evidence="6">
    <location>
        <begin position="15"/>
        <end position="84"/>
    </location>
</feature>
<dbReference type="PANTHER" id="PTHR30204">
    <property type="entry name" value="REDOX-CYCLING DRUG-SENSING TRANSCRIPTIONAL ACTIVATOR SOXR"/>
    <property type="match status" value="1"/>
</dbReference>
<comment type="caution">
    <text evidence="7">The sequence shown here is derived from an EMBL/GenBank/DDBJ whole genome shotgun (WGS) entry which is preliminary data.</text>
</comment>
<reference evidence="7 8" key="1">
    <citation type="journal article" date="2012" name="J. Bacteriol.">
        <title>Genome Sequence of the Pattern-Forming Social Bacterium Paenibacillus dendritiformis C454 Chiral Morphotype.</title>
        <authorList>
            <person name="Sirota-Madi A."/>
            <person name="Olender T."/>
            <person name="Helman Y."/>
            <person name="Brainis I."/>
            <person name="Finkelshtein A."/>
            <person name="Roth D."/>
            <person name="Hagai E."/>
            <person name="Leshkowitz D."/>
            <person name="Brodsky L."/>
            <person name="Galatenko V."/>
            <person name="Nikolaev V."/>
            <person name="Gutnick D.L."/>
            <person name="Lancet D."/>
            <person name="Ben-Jacob E."/>
        </authorList>
    </citation>
    <scope>NUCLEOTIDE SEQUENCE [LARGE SCALE GENOMIC DNA]</scope>
    <source>
        <strain evidence="7 8">C454</strain>
    </source>
</reference>
<feature type="coiled-coil region" evidence="5">
    <location>
        <begin position="90"/>
        <end position="124"/>
    </location>
</feature>
<dbReference type="AlphaFoldDB" id="H3SF34"/>